<reference evidence="2 3" key="1">
    <citation type="submission" date="2018-04" db="EMBL/GenBank/DDBJ databases">
        <authorList>
            <person name="Go L.Y."/>
            <person name="Mitchell J.A."/>
        </authorList>
    </citation>
    <scope>NUCLEOTIDE SEQUENCE [LARGE SCALE GENOMIC DNA]</scope>
    <source>
        <strain evidence="2">ULC066bin1</strain>
    </source>
</reference>
<dbReference type="EMBL" id="QBML01000047">
    <property type="protein sequence ID" value="PZO35940.1"/>
    <property type="molecule type" value="Genomic_DNA"/>
</dbReference>
<evidence type="ECO:0000259" key="1">
    <source>
        <dbReference type="Pfam" id="PF09823"/>
    </source>
</evidence>
<feature type="domain" description="DUF2357" evidence="1">
    <location>
        <begin position="128"/>
        <end position="246"/>
    </location>
</feature>
<sequence>MKIWDRLQQKFVQVPSTSKEAIPDALLGQWQVKSDHDGTKLNGIHVQKNTRNYLVPDATKRLTLQDSKATLTSKFPAWQIPVDSAADSLGFFAKQHQQMLSKQNTWQDWANLSPLVPEIASAIQIQPLEKSIKDAIPHLEEICHRPRSYLKMEAEKLPVARVQRIAPHAIAYLTSHTEDWECKTFRGVRPKNVLSLVREELLDIYENRVAVRLIDHLLVYLRRRIRDVEKLKNELEQVLNFSKVLQSIHRRNCERICHLWGENFDAAPQLKVAKETLDFLEQIKQKLLTLTDTDVYKAIPRSAVVEGTLRNTNILIGDRHYREIAKLWREWSKWRSKRSKTAQQLFDFYQQTINGFDAFCCLLCSKVLMKTDRDRGFGYLSDSALPERGQSYSLQQGSAKESESLNFQWLEDGSIQLESKELGILKFIPLIAQLAESPDEQTSEQILKLLEQLIEQEASQSYRTIILYFGTAQDVSKISPKLRRYFNTIGNDLLNSDLNYNSKSDRKLALLPVSPFDILSTERVARAIQWWIYSQKCSAYPIKNVLEFRLPDELLRQLQQSGAMRQSPQNNQLLVMRPFFPDDRRVFNSNLHSMIKKEEAKGNSSRGEVVKLRQLENLPKSVDQEFESLLTCPTCQERYSATSSFENIGNDCFKAHCQQCDTDWGLQRCGQCQTNYPYIKLGGASAEISDRSVGWCDRVFGRDVLAVPCFDNNNLQFYICSNCGSCGNSSQSSSYSCQRCLKPK</sequence>
<dbReference type="Proteomes" id="UP000249467">
    <property type="component" value="Unassembled WGS sequence"/>
</dbReference>
<gene>
    <name evidence="2" type="ORF">DCF19_22760</name>
</gene>
<accession>A0A2W4VVF1</accession>
<organism evidence="2 3">
    <name type="scientific">Pseudanabaena frigida</name>
    <dbReference type="NCBI Taxonomy" id="945775"/>
    <lineage>
        <taxon>Bacteria</taxon>
        <taxon>Bacillati</taxon>
        <taxon>Cyanobacteriota</taxon>
        <taxon>Cyanophyceae</taxon>
        <taxon>Pseudanabaenales</taxon>
        <taxon>Pseudanabaenaceae</taxon>
        <taxon>Pseudanabaena</taxon>
    </lineage>
</organism>
<dbReference type="Pfam" id="PF09823">
    <property type="entry name" value="DUF2357"/>
    <property type="match status" value="1"/>
</dbReference>
<protein>
    <recommendedName>
        <fullName evidence="1">DUF2357 domain-containing protein</fullName>
    </recommendedName>
</protein>
<evidence type="ECO:0000313" key="3">
    <source>
        <dbReference type="Proteomes" id="UP000249467"/>
    </source>
</evidence>
<dbReference type="InterPro" id="IPR018633">
    <property type="entry name" value="DUF2357"/>
</dbReference>
<proteinExistence type="predicted"/>
<dbReference type="AlphaFoldDB" id="A0A2W4VVF1"/>
<reference evidence="2 3" key="2">
    <citation type="submission" date="2018-06" db="EMBL/GenBank/DDBJ databases">
        <title>Metagenomic assembly of (sub)arctic Cyanobacteria and their associated microbiome from non-axenic cultures.</title>
        <authorList>
            <person name="Baurain D."/>
        </authorList>
    </citation>
    <scope>NUCLEOTIDE SEQUENCE [LARGE SCALE GENOMIC DNA]</scope>
    <source>
        <strain evidence="2">ULC066bin1</strain>
    </source>
</reference>
<evidence type="ECO:0000313" key="2">
    <source>
        <dbReference type="EMBL" id="PZO35940.1"/>
    </source>
</evidence>
<name>A0A2W4VVF1_9CYAN</name>
<comment type="caution">
    <text evidence="2">The sequence shown here is derived from an EMBL/GenBank/DDBJ whole genome shotgun (WGS) entry which is preliminary data.</text>
</comment>